<evidence type="ECO:0000313" key="6">
    <source>
        <dbReference type="Proteomes" id="UP000606921"/>
    </source>
</evidence>
<accession>A0ABN7JVI6</accession>
<reference evidence="5 6" key="1">
    <citation type="submission" date="2020-11" db="EMBL/GenBank/DDBJ databases">
        <authorList>
            <person name="Lassalle F."/>
        </authorList>
    </citation>
    <scope>NUCLEOTIDE SEQUENCE [LARGE SCALE GENOMIC DNA]</scope>
    <source>
        <strain evidence="5 6">JC140</strain>
    </source>
</reference>
<keyword evidence="3" id="KW-0238">DNA-binding</keyword>
<dbReference type="EMBL" id="CABFWF030000013">
    <property type="protein sequence ID" value="CAD7044510.1"/>
    <property type="molecule type" value="Genomic_DNA"/>
</dbReference>
<dbReference type="Pfam" id="PF05443">
    <property type="entry name" value="ROS_MUCR"/>
    <property type="match status" value="1"/>
</dbReference>
<gene>
    <name evidence="5" type="primary">ros</name>
    <name evidence="5" type="ORF">REJC140_03828</name>
</gene>
<evidence type="ECO:0000256" key="3">
    <source>
        <dbReference type="ARBA" id="ARBA00023125"/>
    </source>
</evidence>
<protein>
    <submittedName>
        <fullName evidence="5">Transcriptional regulator</fullName>
    </submittedName>
</protein>
<organism evidence="5 6">
    <name type="scientific">Pseudorhizobium endolithicum</name>
    <dbReference type="NCBI Taxonomy" id="1191678"/>
    <lineage>
        <taxon>Bacteria</taxon>
        <taxon>Pseudomonadati</taxon>
        <taxon>Pseudomonadota</taxon>
        <taxon>Alphaproteobacteria</taxon>
        <taxon>Hyphomicrobiales</taxon>
        <taxon>Rhizobiaceae</taxon>
        <taxon>Rhizobium/Agrobacterium group</taxon>
        <taxon>Pseudorhizobium</taxon>
    </lineage>
</organism>
<evidence type="ECO:0000256" key="1">
    <source>
        <dbReference type="ARBA" id="ARBA00007031"/>
    </source>
</evidence>
<dbReference type="RefSeq" id="WP_142593205.1">
    <property type="nucleotide sequence ID" value="NZ_CABFWF030000013.1"/>
</dbReference>
<name>A0ABN7JVI6_9HYPH</name>
<dbReference type="Gene3D" id="1.10.10.1550">
    <property type="entry name" value="ROS/MUCR transcriptional regulator protein"/>
    <property type="match status" value="1"/>
</dbReference>
<dbReference type="InterPro" id="IPR041920">
    <property type="entry name" value="ROS/MUCR_sf"/>
</dbReference>
<comment type="caution">
    <text evidence="5">The sequence shown here is derived from an EMBL/GenBank/DDBJ whole genome shotgun (WGS) entry which is preliminary data.</text>
</comment>
<evidence type="ECO:0000256" key="2">
    <source>
        <dbReference type="ARBA" id="ARBA00023015"/>
    </source>
</evidence>
<sequence>MDESSRADHADQMAELTATVVVAYVSKNAVSLQELPALIVQVRDALARSSEVVEAELPESSQKPAVAIRKSVEPGCITCLEDGLRFKSLRRHLMKRHNMTPEQYRTKWQLPASYPMVAPSYAETRSNLAKQFGLGRMAKDL</sequence>
<keyword evidence="2" id="KW-0805">Transcription regulation</keyword>
<keyword evidence="6" id="KW-1185">Reference proteome</keyword>
<comment type="similarity">
    <text evidence="1">Belongs to the ros/MucR family.</text>
</comment>
<evidence type="ECO:0000256" key="4">
    <source>
        <dbReference type="ARBA" id="ARBA00023163"/>
    </source>
</evidence>
<keyword evidence="4" id="KW-0804">Transcription</keyword>
<dbReference type="Proteomes" id="UP000606921">
    <property type="component" value="Unassembled WGS sequence"/>
</dbReference>
<evidence type="ECO:0000313" key="5">
    <source>
        <dbReference type="EMBL" id="CAD7044510.1"/>
    </source>
</evidence>
<proteinExistence type="inferred from homology"/>
<dbReference type="InterPro" id="IPR008807">
    <property type="entry name" value="ROS_MUCR"/>
</dbReference>